<dbReference type="Proteomes" id="UP000476332">
    <property type="component" value="Unassembled WGS sequence"/>
</dbReference>
<reference evidence="1 2" key="1">
    <citation type="submission" date="2020-01" db="EMBL/GenBank/DDBJ databases">
        <title>Genomes of bacteria type strains.</title>
        <authorList>
            <person name="Chen J."/>
            <person name="Zhu S."/>
            <person name="Chen J."/>
        </authorList>
    </citation>
    <scope>NUCLEOTIDE SEQUENCE [LARGE SCALE GENOMIC DNA]</scope>
    <source>
        <strain evidence="1 2">KCTC 52919</strain>
    </source>
</reference>
<protein>
    <submittedName>
        <fullName evidence="1">Uncharacterized protein</fullName>
    </submittedName>
</protein>
<name>A0A6L9MP30_9HYPH</name>
<dbReference type="EMBL" id="JAAAMJ010000079">
    <property type="protein sequence ID" value="NDV89561.1"/>
    <property type="molecule type" value="Genomic_DNA"/>
</dbReference>
<organism evidence="1 2">
    <name type="scientific">Aurantimonas aggregata</name>
    <dbReference type="NCBI Taxonomy" id="2047720"/>
    <lineage>
        <taxon>Bacteria</taxon>
        <taxon>Pseudomonadati</taxon>
        <taxon>Pseudomonadota</taxon>
        <taxon>Alphaproteobacteria</taxon>
        <taxon>Hyphomicrobiales</taxon>
        <taxon>Aurantimonadaceae</taxon>
        <taxon>Aurantimonas</taxon>
    </lineage>
</organism>
<dbReference type="AlphaFoldDB" id="A0A6L9MP30"/>
<accession>A0A6L9MP30</accession>
<comment type="caution">
    <text evidence="1">The sequence shown here is derived from an EMBL/GenBank/DDBJ whole genome shotgun (WGS) entry which is preliminary data.</text>
</comment>
<sequence length="105" mass="10942">MHEHGLGALGIDPGLIATGFETIDAVLERRVVQIGDARLDGVIEPLETQLGFGGALVELCDMFALTPAALLPPVEDGGEDGFQRKTVCPFGRAACPTLSVRGLLG</sequence>
<proteinExistence type="predicted"/>
<evidence type="ECO:0000313" key="1">
    <source>
        <dbReference type="EMBL" id="NDV89561.1"/>
    </source>
</evidence>
<gene>
    <name evidence="1" type="ORF">GTW51_23325</name>
</gene>
<dbReference type="RefSeq" id="WP_163046403.1">
    <property type="nucleotide sequence ID" value="NZ_JAAAMJ010000079.1"/>
</dbReference>
<keyword evidence="2" id="KW-1185">Reference proteome</keyword>
<evidence type="ECO:0000313" key="2">
    <source>
        <dbReference type="Proteomes" id="UP000476332"/>
    </source>
</evidence>